<reference evidence="1" key="1">
    <citation type="submission" date="2021-01" db="EMBL/GenBank/DDBJ databases">
        <authorList>
            <person name="Corre E."/>
            <person name="Pelletier E."/>
            <person name="Niang G."/>
            <person name="Scheremetjew M."/>
            <person name="Finn R."/>
            <person name="Kale V."/>
            <person name="Holt S."/>
            <person name="Cochrane G."/>
            <person name="Meng A."/>
            <person name="Brown T."/>
            <person name="Cohen L."/>
        </authorList>
    </citation>
    <scope>NUCLEOTIDE SEQUENCE</scope>
    <source>
        <strain evidence="1">379</strain>
    </source>
</reference>
<dbReference type="EMBL" id="HBIR01006526">
    <property type="protein sequence ID" value="CAE0528525.1"/>
    <property type="molecule type" value="Transcribed_RNA"/>
</dbReference>
<gene>
    <name evidence="1" type="ORF">EHUX00137_LOCUS4456</name>
</gene>
<accession>A0A7S3W1N6</accession>
<dbReference type="AlphaFoldDB" id="A0A7S3W1N6"/>
<organism evidence="1">
    <name type="scientific">Emiliania huxleyi</name>
    <name type="common">Coccolithophore</name>
    <name type="synonym">Pontosphaera huxleyi</name>
    <dbReference type="NCBI Taxonomy" id="2903"/>
    <lineage>
        <taxon>Eukaryota</taxon>
        <taxon>Haptista</taxon>
        <taxon>Haptophyta</taxon>
        <taxon>Prymnesiophyceae</taxon>
        <taxon>Isochrysidales</taxon>
        <taxon>Noelaerhabdaceae</taxon>
        <taxon>Emiliania</taxon>
    </lineage>
</organism>
<protein>
    <submittedName>
        <fullName evidence="1">Uncharacterized protein</fullName>
    </submittedName>
</protein>
<proteinExistence type="predicted"/>
<name>A0A7S3W1N6_EMIHU</name>
<evidence type="ECO:0000313" key="1">
    <source>
        <dbReference type="EMBL" id="CAE0528525.1"/>
    </source>
</evidence>
<sequence>MGGTRGVKARGRKGGALGFRSEPRGELFVLLAGGARTAPVVNAAVTARVAWNVVLLAEVGADVTATDQGAKVSQSRERAEGEDCDALDGAAKDRVQAAESSGTVTHLDDLSRLDHLLVSTNDAARAAAASASGRLAAPTAKADLAAARAIVAAAVMARVAEEGLRS</sequence>